<reference evidence="3" key="2">
    <citation type="journal article" date="2021" name="PeerJ">
        <title>Extensive microbial diversity within the chicken gut microbiome revealed by metagenomics and culture.</title>
        <authorList>
            <person name="Gilroy R."/>
            <person name="Ravi A."/>
            <person name="Getino M."/>
            <person name="Pursley I."/>
            <person name="Horton D.L."/>
            <person name="Alikhan N.F."/>
            <person name="Baker D."/>
            <person name="Gharbi K."/>
            <person name="Hall N."/>
            <person name="Watson M."/>
            <person name="Adriaenssens E.M."/>
            <person name="Foster-Nyarko E."/>
            <person name="Jarju S."/>
            <person name="Secka A."/>
            <person name="Antonio M."/>
            <person name="Oren A."/>
            <person name="Chaudhuri R.R."/>
            <person name="La Ragione R."/>
            <person name="Hildebrand F."/>
            <person name="Pallen M.J."/>
        </authorList>
    </citation>
    <scope>NUCLEOTIDE SEQUENCE</scope>
    <source>
        <strain evidence="3">517</strain>
    </source>
</reference>
<evidence type="ECO:0000256" key="1">
    <source>
        <dbReference type="SAM" id="MobiDB-lite"/>
    </source>
</evidence>
<keyword evidence="2" id="KW-0812">Transmembrane</keyword>
<comment type="caution">
    <text evidence="3">The sequence shown here is derived from an EMBL/GenBank/DDBJ whole genome shotgun (WGS) entry which is preliminary data.</text>
</comment>
<gene>
    <name evidence="3" type="ORF">IAB16_01270</name>
</gene>
<dbReference type="EMBL" id="JADINF010000031">
    <property type="protein sequence ID" value="MBO8423642.1"/>
    <property type="molecule type" value="Genomic_DNA"/>
</dbReference>
<evidence type="ECO:0000313" key="4">
    <source>
        <dbReference type="Proteomes" id="UP000727857"/>
    </source>
</evidence>
<accession>A0A940ICY8</accession>
<evidence type="ECO:0000256" key="2">
    <source>
        <dbReference type="SAM" id="Phobius"/>
    </source>
</evidence>
<feature type="transmembrane region" description="Helical" evidence="2">
    <location>
        <begin position="143"/>
        <end position="166"/>
    </location>
</feature>
<keyword evidence="2" id="KW-0472">Membrane</keyword>
<feature type="transmembrane region" description="Helical" evidence="2">
    <location>
        <begin position="173"/>
        <end position="197"/>
    </location>
</feature>
<sequence length="227" mass="24415">MAKKHDAVNQPVPAETPEAENKKKNVPVSSPVRPVQLTPIIQPIAFVPYSTQDQPLYMYDEEDVYEEDVAEDEYYEEEEAIVAAPAKKKASAAAIVVALFSLVILGIYVIAKWVAAEYIGLIDNTSGLDIIINFFGSPEWTDITTLSIILVAVFAVLTLIGALIGVMRKGVNLFAKIMSALALVAALVAILMSVIGGDASVGYGLYGVAVICLINVLISWLSANEKN</sequence>
<dbReference type="Proteomes" id="UP000727857">
    <property type="component" value="Unassembled WGS sequence"/>
</dbReference>
<proteinExistence type="predicted"/>
<feature type="region of interest" description="Disordered" evidence="1">
    <location>
        <begin position="1"/>
        <end position="30"/>
    </location>
</feature>
<feature type="transmembrane region" description="Helical" evidence="2">
    <location>
        <begin position="92"/>
        <end position="111"/>
    </location>
</feature>
<keyword evidence="2" id="KW-1133">Transmembrane helix</keyword>
<dbReference type="AlphaFoldDB" id="A0A940ICY8"/>
<organism evidence="3 4">
    <name type="scientific">Candidatus Stercoripulliclostridium pullicola</name>
    <dbReference type="NCBI Taxonomy" id="2840953"/>
    <lineage>
        <taxon>Bacteria</taxon>
        <taxon>Bacillati</taxon>
        <taxon>Bacillota</taxon>
        <taxon>Clostridia</taxon>
        <taxon>Eubacteriales</taxon>
        <taxon>Candidatus Stercoripulliclostridium</taxon>
    </lineage>
</organism>
<evidence type="ECO:0000313" key="3">
    <source>
        <dbReference type="EMBL" id="MBO8423642.1"/>
    </source>
</evidence>
<reference evidence="3" key="1">
    <citation type="submission" date="2020-10" db="EMBL/GenBank/DDBJ databases">
        <authorList>
            <person name="Gilroy R."/>
        </authorList>
    </citation>
    <scope>NUCLEOTIDE SEQUENCE</scope>
    <source>
        <strain evidence="3">517</strain>
    </source>
</reference>
<protein>
    <submittedName>
        <fullName evidence="3">Uncharacterized protein</fullName>
    </submittedName>
</protein>
<name>A0A940ICY8_9FIRM</name>
<feature type="transmembrane region" description="Helical" evidence="2">
    <location>
        <begin position="203"/>
        <end position="223"/>
    </location>
</feature>